<dbReference type="Proteomes" id="UP000326396">
    <property type="component" value="Linkage Group LG8"/>
</dbReference>
<gene>
    <name evidence="2" type="ORF">E3N88_38891</name>
</gene>
<evidence type="ECO:0000259" key="1">
    <source>
        <dbReference type="Pfam" id="PF13963"/>
    </source>
</evidence>
<organism evidence="2 3">
    <name type="scientific">Mikania micrantha</name>
    <name type="common">bitter vine</name>
    <dbReference type="NCBI Taxonomy" id="192012"/>
    <lineage>
        <taxon>Eukaryota</taxon>
        <taxon>Viridiplantae</taxon>
        <taxon>Streptophyta</taxon>
        <taxon>Embryophyta</taxon>
        <taxon>Tracheophyta</taxon>
        <taxon>Spermatophyta</taxon>
        <taxon>Magnoliopsida</taxon>
        <taxon>eudicotyledons</taxon>
        <taxon>Gunneridae</taxon>
        <taxon>Pentapetalae</taxon>
        <taxon>asterids</taxon>
        <taxon>campanulids</taxon>
        <taxon>Asterales</taxon>
        <taxon>Asteraceae</taxon>
        <taxon>Asteroideae</taxon>
        <taxon>Heliantheae alliance</taxon>
        <taxon>Eupatorieae</taxon>
        <taxon>Mikania</taxon>
    </lineage>
</organism>
<proteinExistence type="predicted"/>
<dbReference type="Pfam" id="PF13963">
    <property type="entry name" value="Transpos_assoc"/>
    <property type="match status" value="1"/>
</dbReference>
<dbReference type="OrthoDB" id="694740at2759"/>
<reference evidence="2 3" key="1">
    <citation type="submission" date="2019-05" db="EMBL/GenBank/DDBJ databases">
        <title>Mikania micrantha, genome provides insights into the molecular mechanism of rapid growth.</title>
        <authorList>
            <person name="Liu B."/>
        </authorList>
    </citation>
    <scope>NUCLEOTIDE SEQUENCE [LARGE SCALE GENOMIC DNA]</scope>
    <source>
        <strain evidence="2">NLD-2019</strain>
        <tissue evidence="2">Leaf</tissue>
    </source>
</reference>
<feature type="domain" description="Transposase-associated" evidence="1">
    <location>
        <begin position="3"/>
        <end position="77"/>
    </location>
</feature>
<dbReference type="AlphaFoldDB" id="A0A5N6LV85"/>
<dbReference type="InterPro" id="IPR029480">
    <property type="entry name" value="Transpos_assoc"/>
</dbReference>
<sequence>MDRSWMYHAPRSSQIFVDGVKNFLNFAFERKCNNGWMIKCPCRNCLNMLYQNKQSILHHLICSGFRLEYLKWVYHGEGTTFASTSTTLDEEEEILHHEMHYLLNDAFEAENADGMEKWRAWKGSLKVRLYDPSLTVDEIVAQHVKNDKRASQTQFKELATRWFTPKFQGKKGV</sequence>
<evidence type="ECO:0000313" key="2">
    <source>
        <dbReference type="EMBL" id="KAD2805514.1"/>
    </source>
</evidence>
<evidence type="ECO:0000313" key="3">
    <source>
        <dbReference type="Proteomes" id="UP000326396"/>
    </source>
</evidence>
<protein>
    <recommendedName>
        <fullName evidence="1">Transposase-associated domain-containing protein</fullName>
    </recommendedName>
</protein>
<comment type="caution">
    <text evidence="2">The sequence shown here is derived from an EMBL/GenBank/DDBJ whole genome shotgun (WGS) entry which is preliminary data.</text>
</comment>
<accession>A0A5N6LV85</accession>
<dbReference type="EMBL" id="SZYD01000018">
    <property type="protein sequence ID" value="KAD2805514.1"/>
    <property type="molecule type" value="Genomic_DNA"/>
</dbReference>
<keyword evidence="3" id="KW-1185">Reference proteome</keyword>
<name>A0A5N6LV85_9ASTR</name>